<accession>A0A6P2IIU0</accession>
<sequence length="124" mass="14343">MNDATIPHEKRVAEMKQLALDFSEKNGAIDRSHQERHHRLRFRLNPNEANHIRLRGYLDEIRKIFDDMARAEDQNTAVALLASVETLVAEADTLTNEILKTEWERVKQEVAYPDQMIAKIPPLA</sequence>
<protein>
    <submittedName>
        <fullName evidence="1">Uncharacterized protein</fullName>
    </submittedName>
</protein>
<proteinExistence type="predicted"/>
<dbReference type="AlphaFoldDB" id="A0A6P2IIU0"/>
<reference evidence="1 2" key="1">
    <citation type="submission" date="2019-09" db="EMBL/GenBank/DDBJ databases">
        <authorList>
            <person name="Depoorter E."/>
        </authorList>
    </citation>
    <scope>NUCLEOTIDE SEQUENCE [LARGE SCALE GENOMIC DNA]</scope>
    <source>
        <strain evidence="1">LMG 23254</strain>
    </source>
</reference>
<dbReference type="Proteomes" id="UP000494218">
    <property type="component" value="Unassembled WGS sequence"/>
</dbReference>
<organism evidence="1 2">
    <name type="scientific">Burkholderia lata (strain ATCC 17760 / DSM 23089 / LMG 22485 / NCIMB 9086 / R18194 / 383)</name>
    <dbReference type="NCBI Taxonomy" id="482957"/>
    <lineage>
        <taxon>Bacteria</taxon>
        <taxon>Pseudomonadati</taxon>
        <taxon>Pseudomonadota</taxon>
        <taxon>Betaproteobacteria</taxon>
        <taxon>Burkholderiales</taxon>
        <taxon>Burkholderiaceae</taxon>
        <taxon>Burkholderia</taxon>
        <taxon>Burkholderia cepacia complex</taxon>
    </lineage>
</organism>
<name>A0A6P2IIU0_BURL3</name>
<gene>
    <name evidence="1" type="ORF">BLA23254_01286</name>
</gene>
<evidence type="ECO:0000313" key="1">
    <source>
        <dbReference type="EMBL" id="VWB30079.1"/>
    </source>
</evidence>
<dbReference type="EMBL" id="CABVPW010000005">
    <property type="protein sequence ID" value="VWB30079.1"/>
    <property type="molecule type" value="Genomic_DNA"/>
</dbReference>
<evidence type="ECO:0000313" key="2">
    <source>
        <dbReference type="Proteomes" id="UP000494218"/>
    </source>
</evidence>